<evidence type="ECO:0000256" key="5">
    <source>
        <dbReference type="ARBA" id="ARBA00022963"/>
    </source>
</evidence>
<evidence type="ECO:0000256" key="6">
    <source>
        <dbReference type="ARBA" id="ARBA00023098"/>
    </source>
</evidence>
<evidence type="ECO:0000313" key="9">
    <source>
        <dbReference type="EMBL" id="MDV6314699.1"/>
    </source>
</evidence>
<proteinExistence type="inferred from homology"/>
<dbReference type="RefSeq" id="WP_051349571.1">
    <property type="nucleotide sequence ID" value="NZ_CP091855.1"/>
</dbReference>
<evidence type="ECO:0000313" key="8">
    <source>
        <dbReference type="EMBL" id="MDV6307439.1"/>
    </source>
</evidence>
<dbReference type="Pfam" id="PF13091">
    <property type="entry name" value="PLDc_2"/>
    <property type="match status" value="1"/>
</dbReference>
<dbReference type="SUPFAM" id="SSF56024">
    <property type="entry name" value="Phospholipase D/nuclease"/>
    <property type="match status" value="1"/>
</dbReference>
<dbReference type="AlphaFoldDB" id="A0AAE4R7Y1"/>
<dbReference type="EC" id="3.1.4.4" evidence="3"/>
<dbReference type="GO" id="GO:0016042">
    <property type="term" value="P:lipid catabolic process"/>
    <property type="evidence" value="ECO:0007669"/>
    <property type="project" value="UniProtKB-KW"/>
</dbReference>
<dbReference type="PANTHER" id="PTHR43856">
    <property type="entry name" value="CARDIOLIPIN HYDROLASE"/>
    <property type="match status" value="1"/>
</dbReference>
<dbReference type="PANTHER" id="PTHR43856:SF1">
    <property type="entry name" value="MITOCHONDRIAL CARDIOLIPIN HYDROLASE"/>
    <property type="match status" value="1"/>
</dbReference>
<name>A0AAE4R7Y1_9ACTN</name>
<organism evidence="9 11">
    <name type="scientific">Gordonia amicalis</name>
    <dbReference type="NCBI Taxonomy" id="89053"/>
    <lineage>
        <taxon>Bacteria</taxon>
        <taxon>Bacillati</taxon>
        <taxon>Actinomycetota</taxon>
        <taxon>Actinomycetes</taxon>
        <taxon>Mycobacteriales</taxon>
        <taxon>Gordoniaceae</taxon>
        <taxon>Gordonia</taxon>
    </lineage>
</organism>
<evidence type="ECO:0000313" key="11">
    <source>
        <dbReference type="Proteomes" id="UP001185922"/>
    </source>
</evidence>
<reference evidence="9 10" key="1">
    <citation type="submission" date="2023-10" db="EMBL/GenBank/DDBJ databases">
        <title>Development of a sustainable strategy for remediation of hydrocarbon-contaminated territories based on the waste exchange concept.</title>
        <authorList>
            <person name="Krivoruchko A."/>
        </authorList>
    </citation>
    <scope>NUCLEOTIDE SEQUENCE</scope>
    <source>
        <strain evidence="8 10">IEGM 1266</strain>
        <strain evidence="9">IEGM 1279</strain>
    </source>
</reference>
<dbReference type="InterPro" id="IPR025202">
    <property type="entry name" value="PLD-like_dom"/>
</dbReference>
<feature type="domain" description="PLD phosphodiesterase" evidence="7">
    <location>
        <begin position="171"/>
        <end position="198"/>
    </location>
</feature>
<evidence type="ECO:0000259" key="7">
    <source>
        <dbReference type="PROSITE" id="PS50035"/>
    </source>
</evidence>
<dbReference type="GeneID" id="77172853"/>
<sequence length="234" mass="24491">MSAASRLGALLGRDEASAVAAALRQRHLPHLAAQRAFPLHRAEVKLLLSDLIATVGGADLAAAVLDGIAAVPRTTCPEPVWTTPNVPGIEGRTTLAVADMINRAERSVYAATYSASSKAEYVQALTNAIDRGVSVTIVLDRGMQEKNGGAVPKALAGARMWAYAPEPAGSWTPLQHAKLVVIDGNSALVTSANFSDSAARVNLECGLLSRDPEVAGGLVRQLETLYQQGALVDF</sequence>
<dbReference type="InterPro" id="IPR047955">
    <property type="entry name" value="DrmC-like"/>
</dbReference>
<evidence type="ECO:0000256" key="1">
    <source>
        <dbReference type="ARBA" id="ARBA00000798"/>
    </source>
</evidence>
<keyword evidence="6" id="KW-0443">Lipid metabolism</keyword>
<keyword evidence="10" id="KW-1185">Reference proteome</keyword>
<dbReference type="Gene3D" id="3.30.870.10">
    <property type="entry name" value="Endonuclease Chain A"/>
    <property type="match status" value="1"/>
</dbReference>
<dbReference type="Proteomes" id="UP001185922">
    <property type="component" value="Unassembled WGS sequence"/>
</dbReference>
<protein>
    <recommendedName>
        <fullName evidence="3">phospholipase D</fullName>
        <ecNumber evidence="3">3.1.4.4</ecNumber>
    </recommendedName>
</protein>
<evidence type="ECO:0000313" key="10">
    <source>
        <dbReference type="Proteomes" id="UP001185779"/>
    </source>
</evidence>
<dbReference type="InterPro" id="IPR051406">
    <property type="entry name" value="PLD_domain"/>
</dbReference>
<dbReference type="GO" id="GO:0016891">
    <property type="term" value="F:RNA endonuclease activity producing 5'-phosphomonoesters, hydrolytic mechanism"/>
    <property type="evidence" value="ECO:0007669"/>
    <property type="project" value="TreeGrafter"/>
</dbReference>
<dbReference type="GO" id="GO:0004630">
    <property type="term" value="F:phospholipase D activity"/>
    <property type="evidence" value="ECO:0007669"/>
    <property type="project" value="UniProtKB-EC"/>
</dbReference>
<dbReference type="PROSITE" id="PS50035">
    <property type="entry name" value="PLD"/>
    <property type="match status" value="1"/>
</dbReference>
<dbReference type="EMBL" id="JAWLKH010000047">
    <property type="protein sequence ID" value="MDV6314699.1"/>
    <property type="molecule type" value="Genomic_DNA"/>
</dbReference>
<keyword evidence="5" id="KW-0442">Lipid degradation</keyword>
<gene>
    <name evidence="9" type="primary">drmC</name>
    <name evidence="8" type="ORF">R3P94_08875</name>
    <name evidence="9" type="ORF">R3Q15_22990</name>
</gene>
<dbReference type="EMBL" id="JAWLKI010000007">
    <property type="protein sequence ID" value="MDV6307439.1"/>
    <property type="molecule type" value="Genomic_DNA"/>
</dbReference>
<comment type="caution">
    <text evidence="9">The sequence shown here is derived from an EMBL/GenBank/DDBJ whole genome shotgun (WGS) entry which is preliminary data.</text>
</comment>
<comment type="similarity">
    <text evidence="2">Belongs to the phospholipase D family.</text>
</comment>
<dbReference type="InterPro" id="IPR001736">
    <property type="entry name" value="PLipase_D/transphosphatidylase"/>
</dbReference>
<evidence type="ECO:0000256" key="2">
    <source>
        <dbReference type="ARBA" id="ARBA00008664"/>
    </source>
</evidence>
<evidence type="ECO:0000256" key="4">
    <source>
        <dbReference type="ARBA" id="ARBA00022801"/>
    </source>
</evidence>
<dbReference type="GO" id="GO:0006793">
    <property type="term" value="P:phosphorus metabolic process"/>
    <property type="evidence" value="ECO:0007669"/>
    <property type="project" value="UniProtKB-ARBA"/>
</dbReference>
<evidence type="ECO:0000256" key="3">
    <source>
        <dbReference type="ARBA" id="ARBA00012027"/>
    </source>
</evidence>
<dbReference type="Proteomes" id="UP001185779">
    <property type="component" value="Unassembled WGS sequence"/>
</dbReference>
<comment type="catalytic activity">
    <reaction evidence="1">
        <text>a 1,2-diacyl-sn-glycero-3-phosphocholine + H2O = a 1,2-diacyl-sn-glycero-3-phosphate + choline + H(+)</text>
        <dbReference type="Rhea" id="RHEA:14445"/>
        <dbReference type="ChEBI" id="CHEBI:15354"/>
        <dbReference type="ChEBI" id="CHEBI:15377"/>
        <dbReference type="ChEBI" id="CHEBI:15378"/>
        <dbReference type="ChEBI" id="CHEBI:57643"/>
        <dbReference type="ChEBI" id="CHEBI:58608"/>
        <dbReference type="EC" id="3.1.4.4"/>
    </reaction>
</comment>
<keyword evidence="4" id="KW-0378">Hydrolase</keyword>
<accession>A0AAE4R7Y1</accession>
<dbReference type="NCBIfam" id="NF038319">
    <property type="entry name" value="DISARM_DrmC_I"/>
    <property type="match status" value="1"/>
</dbReference>